<reference evidence="2" key="1">
    <citation type="submission" date="2020-05" db="EMBL/GenBank/DDBJ databases">
        <title>WGS assembly of Panicum virgatum.</title>
        <authorList>
            <person name="Lovell J.T."/>
            <person name="Jenkins J."/>
            <person name="Shu S."/>
            <person name="Juenger T.E."/>
            <person name="Schmutz J."/>
        </authorList>
    </citation>
    <scope>NUCLEOTIDE SEQUENCE</scope>
    <source>
        <strain evidence="2">AP13</strain>
    </source>
</reference>
<gene>
    <name evidence="2" type="ORF">PVAP13_7KG066118</name>
</gene>
<feature type="region of interest" description="Disordered" evidence="1">
    <location>
        <begin position="33"/>
        <end position="52"/>
    </location>
</feature>
<name>A0A8T0QAP2_PANVG</name>
<evidence type="ECO:0000313" key="3">
    <source>
        <dbReference type="Proteomes" id="UP000823388"/>
    </source>
</evidence>
<protein>
    <submittedName>
        <fullName evidence="2">Uncharacterized protein</fullName>
    </submittedName>
</protein>
<sequence>MMRFWDQWREGALLWAASPALCDVSHLGARRPCPARARQPASPDAPTQRAGRISRWAREGAGRGCAWGELRGPREVAALAAWHLAAGALEREGRSWGAATPELDGGGAKPSWAEGLAGGKPGNGYHSYCIYFYICVRIRSQIQIVLIFVG</sequence>
<dbReference type="EMBL" id="CM029049">
    <property type="protein sequence ID" value="KAG2570445.1"/>
    <property type="molecule type" value="Genomic_DNA"/>
</dbReference>
<proteinExistence type="predicted"/>
<comment type="caution">
    <text evidence="2">The sequence shown here is derived from an EMBL/GenBank/DDBJ whole genome shotgun (WGS) entry which is preliminary data.</text>
</comment>
<keyword evidence="3" id="KW-1185">Reference proteome</keyword>
<organism evidence="2 3">
    <name type="scientific">Panicum virgatum</name>
    <name type="common">Blackwell switchgrass</name>
    <dbReference type="NCBI Taxonomy" id="38727"/>
    <lineage>
        <taxon>Eukaryota</taxon>
        <taxon>Viridiplantae</taxon>
        <taxon>Streptophyta</taxon>
        <taxon>Embryophyta</taxon>
        <taxon>Tracheophyta</taxon>
        <taxon>Spermatophyta</taxon>
        <taxon>Magnoliopsida</taxon>
        <taxon>Liliopsida</taxon>
        <taxon>Poales</taxon>
        <taxon>Poaceae</taxon>
        <taxon>PACMAD clade</taxon>
        <taxon>Panicoideae</taxon>
        <taxon>Panicodae</taxon>
        <taxon>Paniceae</taxon>
        <taxon>Panicinae</taxon>
        <taxon>Panicum</taxon>
        <taxon>Panicum sect. Hiantes</taxon>
    </lineage>
</organism>
<accession>A0A8T0QAP2</accession>
<feature type="compositionally biased region" description="Low complexity" evidence="1">
    <location>
        <begin position="33"/>
        <end position="42"/>
    </location>
</feature>
<evidence type="ECO:0000313" key="2">
    <source>
        <dbReference type="EMBL" id="KAG2570445.1"/>
    </source>
</evidence>
<evidence type="ECO:0000256" key="1">
    <source>
        <dbReference type="SAM" id="MobiDB-lite"/>
    </source>
</evidence>
<dbReference type="Proteomes" id="UP000823388">
    <property type="component" value="Chromosome 7K"/>
</dbReference>
<dbReference type="AlphaFoldDB" id="A0A8T0QAP2"/>